<dbReference type="EMBL" id="JACXVP010000001">
    <property type="protein sequence ID" value="KAG5630165.1"/>
    <property type="molecule type" value="Genomic_DNA"/>
</dbReference>
<gene>
    <name evidence="1" type="ORF">H5410_001882</name>
</gene>
<evidence type="ECO:0000313" key="2">
    <source>
        <dbReference type="Proteomes" id="UP000824120"/>
    </source>
</evidence>
<feature type="non-terminal residue" evidence="1">
    <location>
        <position position="141"/>
    </location>
</feature>
<keyword evidence="2" id="KW-1185">Reference proteome</keyword>
<dbReference type="OrthoDB" id="1316022at2759"/>
<accession>A0A9J6B028</accession>
<dbReference type="Proteomes" id="UP000824120">
    <property type="component" value="Chromosome 1"/>
</dbReference>
<dbReference type="AlphaFoldDB" id="A0A9J6B028"/>
<evidence type="ECO:0000313" key="1">
    <source>
        <dbReference type="EMBL" id="KAG5630165.1"/>
    </source>
</evidence>
<proteinExistence type="predicted"/>
<sequence>NSPNEIDSVTFYTSSSVPFPTKLSTISPFNTTETNPLTPQAPIDLKNSTPSYQLGPLSTMLADHFFEGYLSLSKSSRSNILAASESIVIESLKKMIEGVIHEAGGTKRNKDDKEVNKKAIIDNLRLQKVLGERVFDTKILT</sequence>
<protein>
    <submittedName>
        <fullName evidence="1">Uncharacterized protein</fullName>
    </submittedName>
</protein>
<organism evidence="1 2">
    <name type="scientific">Solanum commersonii</name>
    <name type="common">Commerson's wild potato</name>
    <name type="synonym">Commerson's nightshade</name>
    <dbReference type="NCBI Taxonomy" id="4109"/>
    <lineage>
        <taxon>Eukaryota</taxon>
        <taxon>Viridiplantae</taxon>
        <taxon>Streptophyta</taxon>
        <taxon>Embryophyta</taxon>
        <taxon>Tracheophyta</taxon>
        <taxon>Spermatophyta</taxon>
        <taxon>Magnoliopsida</taxon>
        <taxon>eudicotyledons</taxon>
        <taxon>Gunneridae</taxon>
        <taxon>Pentapetalae</taxon>
        <taxon>asterids</taxon>
        <taxon>lamiids</taxon>
        <taxon>Solanales</taxon>
        <taxon>Solanaceae</taxon>
        <taxon>Solanoideae</taxon>
        <taxon>Solaneae</taxon>
        <taxon>Solanum</taxon>
    </lineage>
</organism>
<name>A0A9J6B028_SOLCO</name>
<reference evidence="1 2" key="1">
    <citation type="submission" date="2020-09" db="EMBL/GenBank/DDBJ databases">
        <title>De no assembly of potato wild relative species, Solanum commersonii.</title>
        <authorList>
            <person name="Cho K."/>
        </authorList>
    </citation>
    <scope>NUCLEOTIDE SEQUENCE [LARGE SCALE GENOMIC DNA]</scope>
    <source>
        <strain evidence="1">LZ3.2</strain>
        <tissue evidence="1">Leaf</tissue>
    </source>
</reference>
<comment type="caution">
    <text evidence="1">The sequence shown here is derived from an EMBL/GenBank/DDBJ whole genome shotgun (WGS) entry which is preliminary data.</text>
</comment>